<accession>A0A6G1M5N2</accession>
<evidence type="ECO:0000313" key="1">
    <source>
        <dbReference type="EMBL" id="KAF3228511.1"/>
    </source>
</evidence>
<dbReference type="EMBL" id="WIWS01000004">
    <property type="protein sequence ID" value="KAF3228511.1"/>
    <property type="molecule type" value="Genomic_DNA"/>
</dbReference>
<evidence type="ECO:0000313" key="2">
    <source>
        <dbReference type="Proteomes" id="UP000472727"/>
    </source>
</evidence>
<sequence length="422" mass="47804">MSALLSLPTELLHLICNEIAQPEVFAYAQCLGTPTQSLAALASTCRLLHQVATPILYRSVPTCRKFTPLFRTLITREDLASHVREIFFEWECINKIELLHGQHQAVERLARKLSHDAGDNPRLPASEFESLLKNPFQGTSPRNEYDDDCDDLTSNLFLVLTLLLLPKIEYVEYTVNGHHLPENLYQPKFFQSLVEINFKHWDTEGGMDIREIGFLLMAAPNVRILRGHMVSRNSGVPRHEGVRELYLEYSGIDYEGLMNLMDSFPILEVFTYSSGGSTATWGYEANPSEFSNALLQRKDTLRHVALDLSESYYLEDDVQDGDTLKGLKSMEVLETLKIDASSLYVDQRGESTTNGNPVIDLLPPSIKRFSLEGVQPHIYEDIRQLARAANKRFPNLKQVIISGEDADECHKLSEAFVKRSIT</sequence>
<protein>
    <submittedName>
        <fullName evidence="1">Uncharacterized protein</fullName>
    </submittedName>
</protein>
<reference evidence="1 2" key="1">
    <citation type="submission" date="2019-06" db="EMBL/GenBank/DDBJ databases">
        <authorList>
            <person name="Palmer J.M."/>
        </authorList>
    </citation>
    <scope>NUCLEOTIDE SEQUENCE [LARGE SCALE GENOMIC DNA]</scope>
    <source>
        <strain evidence="1 2">TWF106</strain>
    </source>
</reference>
<dbReference type="Proteomes" id="UP000472727">
    <property type="component" value="Unassembled WGS sequence"/>
</dbReference>
<gene>
    <name evidence="1" type="ORF">TWF106_007544</name>
</gene>
<name>A0A6G1M5N2_ORBOL</name>
<dbReference type="AlphaFoldDB" id="A0A6G1M5N2"/>
<proteinExistence type="predicted"/>
<organism evidence="1 2">
    <name type="scientific">Orbilia oligospora</name>
    <name type="common">Nematode-trapping fungus</name>
    <name type="synonym">Arthrobotrys oligospora</name>
    <dbReference type="NCBI Taxonomy" id="2813651"/>
    <lineage>
        <taxon>Eukaryota</taxon>
        <taxon>Fungi</taxon>
        <taxon>Dikarya</taxon>
        <taxon>Ascomycota</taxon>
        <taxon>Pezizomycotina</taxon>
        <taxon>Orbiliomycetes</taxon>
        <taxon>Orbiliales</taxon>
        <taxon>Orbiliaceae</taxon>
        <taxon>Orbilia</taxon>
    </lineage>
</organism>
<comment type="caution">
    <text evidence="1">The sequence shown here is derived from an EMBL/GenBank/DDBJ whole genome shotgun (WGS) entry which is preliminary data.</text>
</comment>